<evidence type="ECO:0000256" key="5">
    <source>
        <dbReference type="SAM" id="MobiDB-lite"/>
    </source>
</evidence>
<dbReference type="InterPro" id="IPR027417">
    <property type="entry name" value="P-loop_NTPase"/>
</dbReference>
<comment type="caution">
    <text evidence="9">The sequence shown here is derived from an EMBL/GenBank/DDBJ whole genome shotgun (WGS) entry which is preliminary data.</text>
</comment>
<dbReference type="GO" id="GO:0042742">
    <property type="term" value="P:defense response to bacterium"/>
    <property type="evidence" value="ECO:0007669"/>
    <property type="project" value="UniProtKB-ARBA"/>
</dbReference>
<dbReference type="PANTHER" id="PTHR36766:SF34">
    <property type="entry name" value="NB-ARC DOMAIN-CONTAINING PROTEIN"/>
    <property type="match status" value="1"/>
</dbReference>
<dbReference type="Gene3D" id="3.40.50.300">
    <property type="entry name" value="P-loop containing nucleotide triphosphate hydrolases"/>
    <property type="match status" value="1"/>
</dbReference>
<proteinExistence type="predicted"/>
<feature type="compositionally biased region" description="Polar residues" evidence="5">
    <location>
        <begin position="1458"/>
        <end position="1478"/>
    </location>
</feature>
<feature type="domain" description="NB-ARC" evidence="6">
    <location>
        <begin position="158"/>
        <end position="322"/>
    </location>
</feature>
<dbReference type="SUPFAM" id="SSF52058">
    <property type="entry name" value="L domain-like"/>
    <property type="match status" value="2"/>
</dbReference>
<feature type="region of interest" description="Disordered" evidence="5">
    <location>
        <begin position="1454"/>
        <end position="1505"/>
    </location>
</feature>
<evidence type="ECO:0000256" key="2">
    <source>
        <dbReference type="ARBA" id="ARBA00022737"/>
    </source>
</evidence>
<evidence type="ECO:0000313" key="10">
    <source>
        <dbReference type="Proteomes" id="UP000604825"/>
    </source>
</evidence>
<dbReference type="FunFam" id="1.10.10.10:FF:000322">
    <property type="entry name" value="Probable disease resistance protein At1g63360"/>
    <property type="match status" value="1"/>
</dbReference>
<dbReference type="GO" id="GO:0002758">
    <property type="term" value="P:innate immune response-activating signaling pathway"/>
    <property type="evidence" value="ECO:0007669"/>
    <property type="project" value="UniProtKB-ARBA"/>
</dbReference>
<evidence type="ECO:0000259" key="8">
    <source>
        <dbReference type="Pfam" id="PF25019"/>
    </source>
</evidence>
<keyword evidence="2" id="KW-0677">Repeat</keyword>
<feature type="coiled-coil region" evidence="4">
    <location>
        <begin position="1273"/>
        <end position="1331"/>
    </location>
</feature>
<protein>
    <submittedName>
        <fullName evidence="9">Uncharacterized protein</fullName>
    </submittedName>
</protein>
<accession>A0A811QJF9</accession>
<dbReference type="PANTHER" id="PTHR36766">
    <property type="entry name" value="PLANT BROAD-SPECTRUM MILDEW RESISTANCE PROTEIN RPW8"/>
    <property type="match status" value="1"/>
</dbReference>
<keyword evidence="3" id="KW-0611">Plant defense</keyword>
<dbReference type="Gene3D" id="1.10.10.10">
    <property type="entry name" value="Winged helix-like DNA-binding domain superfamily/Winged helix DNA-binding domain"/>
    <property type="match status" value="1"/>
</dbReference>
<dbReference type="Gene3D" id="1.10.8.430">
    <property type="entry name" value="Helical domain of apoptotic protease-activating factors"/>
    <property type="match status" value="1"/>
</dbReference>
<dbReference type="GO" id="GO:0043531">
    <property type="term" value="F:ADP binding"/>
    <property type="evidence" value="ECO:0007669"/>
    <property type="project" value="InterPro"/>
</dbReference>
<dbReference type="SUPFAM" id="SSF52540">
    <property type="entry name" value="P-loop containing nucleoside triphosphate hydrolases"/>
    <property type="match status" value="1"/>
</dbReference>
<dbReference type="Pfam" id="PF23559">
    <property type="entry name" value="WHD_DRP"/>
    <property type="match status" value="1"/>
</dbReference>
<dbReference type="InterPro" id="IPR056789">
    <property type="entry name" value="LRR_R13L1-DRL21"/>
</dbReference>
<dbReference type="InterPro" id="IPR042197">
    <property type="entry name" value="Apaf_helical"/>
</dbReference>
<dbReference type="Proteomes" id="UP000604825">
    <property type="component" value="Unassembled WGS sequence"/>
</dbReference>
<evidence type="ECO:0000256" key="4">
    <source>
        <dbReference type="SAM" id="Coils"/>
    </source>
</evidence>
<feature type="domain" description="Disease resistance protein winged helix" evidence="7">
    <location>
        <begin position="411"/>
        <end position="481"/>
    </location>
</feature>
<keyword evidence="1" id="KW-0433">Leucine-rich repeat</keyword>
<keyword evidence="4" id="KW-0175">Coiled coil</keyword>
<gene>
    <name evidence="9" type="ORF">NCGR_LOCUS41178</name>
</gene>
<dbReference type="InterPro" id="IPR002182">
    <property type="entry name" value="NB-ARC"/>
</dbReference>
<evidence type="ECO:0000256" key="3">
    <source>
        <dbReference type="ARBA" id="ARBA00022821"/>
    </source>
</evidence>
<reference evidence="9" key="1">
    <citation type="submission" date="2020-10" db="EMBL/GenBank/DDBJ databases">
        <authorList>
            <person name="Han B."/>
            <person name="Lu T."/>
            <person name="Zhao Q."/>
            <person name="Huang X."/>
            <person name="Zhao Y."/>
        </authorList>
    </citation>
    <scope>NUCLEOTIDE SEQUENCE</scope>
</reference>
<dbReference type="Gene3D" id="3.80.10.10">
    <property type="entry name" value="Ribonuclease Inhibitor"/>
    <property type="match status" value="3"/>
</dbReference>
<dbReference type="EMBL" id="CAJGYO010000010">
    <property type="protein sequence ID" value="CAD6257693.1"/>
    <property type="molecule type" value="Genomic_DNA"/>
</dbReference>
<dbReference type="InterPro" id="IPR032675">
    <property type="entry name" value="LRR_dom_sf"/>
</dbReference>
<evidence type="ECO:0000259" key="6">
    <source>
        <dbReference type="Pfam" id="PF00931"/>
    </source>
</evidence>
<keyword evidence="10" id="KW-1185">Reference proteome</keyword>
<dbReference type="Pfam" id="PF25019">
    <property type="entry name" value="LRR_R13L1-DRL21"/>
    <property type="match status" value="1"/>
</dbReference>
<name>A0A811QJF9_9POAL</name>
<evidence type="ECO:0000259" key="7">
    <source>
        <dbReference type="Pfam" id="PF23559"/>
    </source>
</evidence>
<dbReference type="InterPro" id="IPR058922">
    <property type="entry name" value="WHD_DRP"/>
</dbReference>
<dbReference type="Pfam" id="PF00931">
    <property type="entry name" value="NB-ARC"/>
    <property type="match status" value="1"/>
</dbReference>
<dbReference type="GO" id="GO:0009626">
    <property type="term" value="P:plant-type hypersensitive response"/>
    <property type="evidence" value="ECO:0007669"/>
    <property type="project" value="UniProtKB-ARBA"/>
</dbReference>
<dbReference type="PRINTS" id="PR00364">
    <property type="entry name" value="DISEASERSIST"/>
</dbReference>
<organism evidence="9 10">
    <name type="scientific">Miscanthus lutarioriparius</name>
    <dbReference type="NCBI Taxonomy" id="422564"/>
    <lineage>
        <taxon>Eukaryota</taxon>
        <taxon>Viridiplantae</taxon>
        <taxon>Streptophyta</taxon>
        <taxon>Embryophyta</taxon>
        <taxon>Tracheophyta</taxon>
        <taxon>Spermatophyta</taxon>
        <taxon>Magnoliopsida</taxon>
        <taxon>Liliopsida</taxon>
        <taxon>Poales</taxon>
        <taxon>Poaceae</taxon>
        <taxon>PACMAD clade</taxon>
        <taxon>Panicoideae</taxon>
        <taxon>Andropogonodae</taxon>
        <taxon>Andropogoneae</taxon>
        <taxon>Saccharinae</taxon>
        <taxon>Miscanthus</taxon>
    </lineage>
</organism>
<evidence type="ECO:0000256" key="1">
    <source>
        <dbReference type="ARBA" id="ARBA00022614"/>
    </source>
</evidence>
<dbReference type="OrthoDB" id="1658288at2759"/>
<dbReference type="InterPro" id="IPR036388">
    <property type="entry name" value="WH-like_DNA-bd_sf"/>
</dbReference>
<feature type="domain" description="R13L1/DRL21-like LRR repeat region" evidence="8">
    <location>
        <begin position="802"/>
        <end position="949"/>
    </location>
</feature>
<sequence>MTGLEAALASGLLKVAGSKLLPLIAGEFASIMGVTKDLSELQDILAEITSWLFTVRDRIEILIEAEKHKMGINGDNCSIADYFCAKPKSFLFQYKVAHKIMAIKQRFSEIVKQRSDVSTILNNFPSYHHALSRKRTNGEMSLLSNVEQSRIPTRNLEKDGIITKLIESNEGENDWIVSIVGLGGSGKTTLAKQICQDDKIKQHFKSTIFWVHVSEEFDVEELIGKLFETILEQKSDLHAQQHMVHAISSKLRGKKFLLVMDDAWHDDQLDWEQFMVLVNCGAPGSKILLTTRDQKDAEAAKSRNIFNLPFLSEVESWTLFLENSALVEDDLESEFIEVGKEIVNKCGGVPLAIRTLGGVLYDKREINTWRAIRESNLWNVDSIKDRVFASLKLSYFHLPDHLKQCFTFCSIFPKGYEITKGHLIAQWIAHRFINPMNEELPEDIGSAYFDSLTKLCFLQDAPRNIFTCQLVYKMHDLIHDLTQQILQHEMVTSLQKNMSPNCILRCRYLSLTSTSEKVSSNLFDKAHALYISGGNISFDKPMKKCCNIRSVVLDYTSDTPFPLFILKFEFLGYLRICNVNCTEFPEAISSCWNLQALHIMQCKGFPMLPESIGKLKKLRTLELLMVTDIRSLPQSIGDCQDLRSLQLYSCNKLIEIPSSIGKIEKLSVLGIVNCVCLNNQLQNFTWEPRNLYTINLSGCQNLRDLPSAFSCRTLRTMDLSRTDITLLPQWVTLIGILECIKLEYCTKLVELPKDITNLRRLEVLYLNGCSKLRCMPSGFGQLTRLRWLGLFVVGCDGDAARISELENLDMISGWLRICNLKYLKDLGDAKKACLKKKNNIHSLTLNWFRYETEEELVSDIGEDLRVLDCLEPPSGIEFLQIIGYLGPHLPCWMRKQCDSSCMESIMPNQTSSPKFLWLTELSLKLLPNLKCLQGLVELPSLKNLSLIQMPNLEELWITNGLEIGEQKVGVQYYCFPVLTNLHIDRCPKLFVKPWLPPCLEELTFEESNEQLLSPGSLFSYLPTPPVSSSCSVLVAVPTLKELRLHRVTGSAPVWQILQHFTSLQLLHIVECSTLCKLPEGIQHLTSLQQLELAECDALTLLPEGIGQLSALRSLRISECAALEFLPQSIKRLTALQKLFVFGCRGLARRYEEGVGDDWHLISHSLLGLSFRPIRSPSPILGRGACEGFSLWRKQQGLSDIRCFRFLAGLTKAMETPISGEKPTPVGVDLARVGLRGPPKALLQVVFGPSRIRPLWMEGHHMSEVLEERTVEEVIKRDEAIEALQKELDKVEDEKKRLSVEVADLRVARQTADDLKIQVGALEKDVAGLKKHLEEARVAGVATAELYQVALASFGGATSPLPVDASAYGIFAWFKENVSKLQEFVGGAMTLGRLGCTHFALLKGRREFEGPSEFGETSGEVSKPVRNFMKYFWLKFGHTDACSLAKARRAAKVGAQHATKGQTSKVSETPNQRSPTIASDAQKAGEAASDAQKAGEDASAPTALEV</sequence>
<evidence type="ECO:0000313" key="9">
    <source>
        <dbReference type="EMBL" id="CAD6257693.1"/>
    </source>
</evidence>